<dbReference type="GO" id="GO:0003697">
    <property type="term" value="F:single-stranded DNA binding"/>
    <property type="evidence" value="ECO:0007669"/>
    <property type="project" value="InterPro"/>
</dbReference>
<proteinExistence type="inferred from homology"/>
<dbReference type="Gene3D" id="3.40.50.300">
    <property type="entry name" value="P-loop containing nucleotide triphosphate hydrolases"/>
    <property type="match status" value="1"/>
</dbReference>
<reference evidence="8 9" key="1">
    <citation type="journal article" date="2018" name="Nat. Biotechnol.">
        <title>A standardized bacterial taxonomy based on genome phylogeny substantially revises the tree of life.</title>
        <authorList>
            <person name="Parks D.H."/>
            <person name="Chuvochina M."/>
            <person name="Waite D.W."/>
            <person name="Rinke C."/>
            <person name="Skarshewski A."/>
            <person name="Chaumeil P.A."/>
            <person name="Hugenholtz P."/>
        </authorList>
    </citation>
    <scope>NUCLEOTIDE SEQUENCE [LARGE SCALE GENOMIC DNA]</scope>
    <source>
        <strain evidence="8">UBA8844</strain>
    </source>
</reference>
<evidence type="ECO:0000313" key="8">
    <source>
        <dbReference type="EMBL" id="HCT58218.1"/>
    </source>
</evidence>
<feature type="compositionally biased region" description="Low complexity" evidence="6">
    <location>
        <begin position="187"/>
        <end position="203"/>
    </location>
</feature>
<evidence type="ECO:0000256" key="6">
    <source>
        <dbReference type="SAM" id="MobiDB-lite"/>
    </source>
</evidence>
<evidence type="ECO:0000313" key="9">
    <source>
        <dbReference type="Proteomes" id="UP000264071"/>
    </source>
</evidence>
<evidence type="ECO:0000256" key="5">
    <source>
        <dbReference type="ARBA" id="ARBA00023172"/>
    </source>
</evidence>
<feature type="region of interest" description="Disordered" evidence="6">
    <location>
        <begin position="307"/>
        <end position="354"/>
    </location>
</feature>
<dbReference type="InterPro" id="IPR013765">
    <property type="entry name" value="DNA_recomb/repair_RecA"/>
</dbReference>
<evidence type="ECO:0000259" key="7">
    <source>
        <dbReference type="Pfam" id="PF00154"/>
    </source>
</evidence>
<dbReference type="SUPFAM" id="SSF52540">
    <property type="entry name" value="P-loop containing nucleoside triphosphate hydrolases"/>
    <property type="match status" value="1"/>
</dbReference>
<feature type="domain" description="RecA-like N-terminal" evidence="7">
    <location>
        <begin position="28"/>
        <end position="133"/>
    </location>
</feature>
<evidence type="ECO:0000256" key="4">
    <source>
        <dbReference type="ARBA" id="ARBA00022840"/>
    </source>
</evidence>
<evidence type="ECO:0000256" key="2">
    <source>
        <dbReference type="ARBA" id="ARBA00015553"/>
    </source>
</evidence>
<evidence type="ECO:0000256" key="3">
    <source>
        <dbReference type="ARBA" id="ARBA00022741"/>
    </source>
</evidence>
<dbReference type="GO" id="GO:0006310">
    <property type="term" value="P:DNA recombination"/>
    <property type="evidence" value="ECO:0007669"/>
    <property type="project" value="UniProtKB-KW"/>
</dbReference>
<comment type="caution">
    <text evidence="8">The sequence shown here is derived from an EMBL/GenBank/DDBJ whole genome shotgun (WGS) entry which is preliminary data.</text>
</comment>
<dbReference type="Pfam" id="PF00154">
    <property type="entry name" value="RecA_N"/>
    <property type="match status" value="1"/>
</dbReference>
<protein>
    <recommendedName>
        <fullName evidence="2">Protein RecA</fullName>
    </recommendedName>
</protein>
<dbReference type="InterPro" id="IPR049428">
    <property type="entry name" value="RecA-like_N"/>
</dbReference>
<keyword evidence="3" id="KW-0547">Nucleotide-binding</keyword>
<gene>
    <name evidence="8" type="ORF">DGD08_13520</name>
</gene>
<dbReference type="InterPro" id="IPR027417">
    <property type="entry name" value="P-loop_NTPase"/>
</dbReference>
<organism evidence="8 9">
    <name type="scientific">Gemmatimonas aurantiaca</name>
    <dbReference type="NCBI Taxonomy" id="173480"/>
    <lineage>
        <taxon>Bacteria</taxon>
        <taxon>Pseudomonadati</taxon>
        <taxon>Gemmatimonadota</taxon>
        <taxon>Gemmatimonadia</taxon>
        <taxon>Gemmatimonadales</taxon>
        <taxon>Gemmatimonadaceae</taxon>
        <taxon>Gemmatimonas</taxon>
    </lineage>
</organism>
<accession>A0A3D4VC70</accession>
<dbReference type="PANTHER" id="PTHR45900">
    <property type="entry name" value="RECA"/>
    <property type="match status" value="1"/>
</dbReference>
<comment type="similarity">
    <text evidence="1">Belongs to the RecA family.</text>
</comment>
<name>A0A3D4VC70_9BACT</name>
<keyword evidence="5" id="KW-0233">DNA recombination</keyword>
<feature type="compositionally biased region" description="Basic and acidic residues" evidence="6">
    <location>
        <begin position="307"/>
        <end position="324"/>
    </location>
</feature>
<dbReference type="PANTHER" id="PTHR45900:SF1">
    <property type="entry name" value="MITOCHONDRIAL DNA REPAIR PROTEIN RECA HOMOLOG-RELATED"/>
    <property type="match status" value="1"/>
</dbReference>
<dbReference type="GO" id="GO:0005524">
    <property type="term" value="F:ATP binding"/>
    <property type="evidence" value="ECO:0007669"/>
    <property type="project" value="UniProtKB-KW"/>
</dbReference>
<keyword evidence="4" id="KW-0067">ATP-binding</keyword>
<evidence type="ECO:0000256" key="1">
    <source>
        <dbReference type="ARBA" id="ARBA00009391"/>
    </source>
</evidence>
<feature type="region of interest" description="Disordered" evidence="6">
    <location>
        <begin position="182"/>
        <end position="203"/>
    </location>
</feature>
<sequence length="354" mass="37591">MVSSAILPQLVAQVEAIVAGTRRASSPWPTGVPALDRALGGGIPRGRITELVGPLAVGKSGLLRQVITQVLATGSWAAWIDATRTLAPEPWTGMGARLVVVRLPTPHRAAWTADLLLRSGVFGLVVIDGAPSLSRVQGVRLGQLARERDAACVVLEHTGAGPMHRHRLTGTTRLHLTVRTRQRDRLQAPQHAPQHASQHTATTPMTMTPAMTVPGMQVTVEKGGLITGSRAAIEVDRVIVLAHRLCAHSEVPDRRGVAHSTRRPWIPRQTDSTELQHADTVSGGGIGVVTRDLYGIGVSGPVHFGAERRAATQRAAEQRTESRAPESQAGEHLTESPSRLGEAARTLANAPALG</sequence>
<dbReference type="AlphaFoldDB" id="A0A3D4VC70"/>
<dbReference type="Proteomes" id="UP000264071">
    <property type="component" value="Unassembled WGS sequence"/>
</dbReference>
<dbReference type="GO" id="GO:0006281">
    <property type="term" value="P:DNA repair"/>
    <property type="evidence" value="ECO:0007669"/>
    <property type="project" value="InterPro"/>
</dbReference>
<dbReference type="EMBL" id="DPIY01000010">
    <property type="protein sequence ID" value="HCT58218.1"/>
    <property type="molecule type" value="Genomic_DNA"/>
</dbReference>